<accession>A0AA39GWU7</accession>
<evidence type="ECO:0000256" key="1">
    <source>
        <dbReference type="SAM" id="MobiDB-lite"/>
    </source>
</evidence>
<feature type="region of interest" description="Disordered" evidence="1">
    <location>
        <begin position="1"/>
        <end position="45"/>
    </location>
</feature>
<organism evidence="2 3">
    <name type="scientific">Steinernema hermaphroditum</name>
    <dbReference type="NCBI Taxonomy" id="289476"/>
    <lineage>
        <taxon>Eukaryota</taxon>
        <taxon>Metazoa</taxon>
        <taxon>Ecdysozoa</taxon>
        <taxon>Nematoda</taxon>
        <taxon>Chromadorea</taxon>
        <taxon>Rhabditida</taxon>
        <taxon>Tylenchina</taxon>
        <taxon>Panagrolaimomorpha</taxon>
        <taxon>Strongyloidoidea</taxon>
        <taxon>Steinernematidae</taxon>
        <taxon>Steinernema</taxon>
    </lineage>
</organism>
<comment type="caution">
    <text evidence="2">The sequence shown here is derived from an EMBL/GenBank/DDBJ whole genome shotgun (WGS) entry which is preliminary data.</text>
</comment>
<protein>
    <submittedName>
        <fullName evidence="2">Uncharacterized protein</fullName>
    </submittedName>
</protein>
<gene>
    <name evidence="2" type="ORF">QR680_000829</name>
</gene>
<dbReference type="AlphaFoldDB" id="A0AA39GWU7"/>
<feature type="compositionally biased region" description="Polar residues" evidence="1">
    <location>
        <begin position="10"/>
        <end position="33"/>
    </location>
</feature>
<sequence length="192" mass="21940">MTDENAAINVFNQEEQEQFTSVGEVKNSGSDDAQPQKRPVFFVGPPPDLSEEEAYKLDMQIYEEQMDRIRSVHQKWNTTACVSTVDGECFCEQDNPIIAYFGKEVAIVKTQDCQEEQLHQSDAPFQQFQLERYCKIHGQFCTSFDSITPIDDCYYGQESSKGAQHYPRTQDLLEGNEKVIVQTGNDNDIESQ</sequence>
<name>A0AA39GWU7_9BILA</name>
<reference evidence="2" key="1">
    <citation type="submission" date="2023-06" db="EMBL/GenBank/DDBJ databases">
        <title>Genomic analysis of the entomopathogenic nematode Steinernema hermaphroditum.</title>
        <authorList>
            <person name="Schwarz E.M."/>
            <person name="Heppert J.K."/>
            <person name="Baniya A."/>
            <person name="Schwartz H.T."/>
            <person name="Tan C.-H."/>
            <person name="Antoshechkin I."/>
            <person name="Sternberg P.W."/>
            <person name="Goodrich-Blair H."/>
            <person name="Dillman A.R."/>
        </authorList>
    </citation>
    <scope>NUCLEOTIDE SEQUENCE</scope>
    <source>
        <strain evidence="2">PS9179</strain>
        <tissue evidence="2">Whole animal</tissue>
    </source>
</reference>
<evidence type="ECO:0000313" key="3">
    <source>
        <dbReference type="Proteomes" id="UP001175271"/>
    </source>
</evidence>
<dbReference type="Proteomes" id="UP001175271">
    <property type="component" value="Unassembled WGS sequence"/>
</dbReference>
<dbReference type="EMBL" id="JAUCMV010000005">
    <property type="protein sequence ID" value="KAK0394601.1"/>
    <property type="molecule type" value="Genomic_DNA"/>
</dbReference>
<evidence type="ECO:0000313" key="2">
    <source>
        <dbReference type="EMBL" id="KAK0394601.1"/>
    </source>
</evidence>
<proteinExistence type="predicted"/>
<keyword evidence="3" id="KW-1185">Reference proteome</keyword>